<evidence type="ECO:0000256" key="10">
    <source>
        <dbReference type="ARBA" id="ARBA00023136"/>
    </source>
</evidence>
<proteinExistence type="inferred from homology"/>
<evidence type="ECO:0000256" key="6">
    <source>
        <dbReference type="ARBA" id="ARBA00022826"/>
    </source>
</evidence>
<evidence type="ECO:0000256" key="2">
    <source>
        <dbReference type="ARBA" id="ARBA00006920"/>
    </source>
</evidence>
<dbReference type="GO" id="GO:0015252">
    <property type="term" value="F:proton channel activity"/>
    <property type="evidence" value="ECO:0007669"/>
    <property type="project" value="InterPro"/>
</dbReference>
<comment type="similarity">
    <text evidence="2">Belongs to the TMEM175 family.</text>
</comment>
<dbReference type="PANTHER" id="PTHR31462:SF5">
    <property type="entry name" value="ENDOSOMAL_LYSOSOMAL PROTON CHANNEL TMEM175"/>
    <property type="match status" value="1"/>
</dbReference>
<keyword evidence="4" id="KW-0633">Potassium transport</keyword>
<dbReference type="AlphaFoldDB" id="A0A6J7G3V8"/>
<dbReference type="InterPro" id="IPR010617">
    <property type="entry name" value="TMEM175-like"/>
</dbReference>
<evidence type="ECO:0000256" key="8">
    <source>
        <dbReference type="ARBA" id="ARBA00022989"/>
    </source>
</evidence>
<evidence type="ECO:0000256" key="1">
    <source>
        <dbReference type="ARBA" id="ARBA00004141"/>
    </source>
</evidence>
<keyword evidence="11" id="KW-0407">Ion channel</keyword>
<feature type="transmembrane region" description="Helical" evidence="13">
    <location>
        <begin position="198"/>
        <end position="214"/>
    </location>
</feature>
<name>A0A6J7G3V8_9ZZZZ</name>
<feature type="transmembrane region" description="Helical" evidence="13">
    <location>
        <begin position="128"/>
        <end position="150"/>
    </location>
</feature>
<dbReference type="EMBL" id="CAFBMR010000004">
    <property type="protein sequence ID" value="CAB4903072.1"/>
    <property type="molecule type" value="Genomic_DNA"/>
</dbReference>
<evidence type="ECO:0000256" key="3">
    <source>
        <dbReference type="ARBA" id="ARBA00022448"/>
    </source>
</evidence>
<keyword evidence="7" id="KW-0630">Potassium</keyword>
<keyword evidence="8 13" id="KW-1133">Transmembrane helix</keyword>
<feature type="transmembrane region" description="Helical" evidence="13">
    <location>
        <begin position="21"/>
        <end position="39"/>
    </location>
</feature>
<dbReference type="Pfam" id="PF06736">
    <property type="entry name" value="TMEM175"/>
    <property type="match status" value="1"/>
</dbReference>
<keyword evidence="3" id="KW-0813">Transport</keyword>
<dbReference type="GO" id="GO:0016020">
    <property type="term" value="C:membrane"/>
    <property type="evidence" value="ECO:0007669"/>
    <property type="project" value="UniProtKB-SubCell"/>
</dbReference>
<dbReference type="PANTHER" id="PTHR31462">
    <property type="entry name" value="ENDOSOMAL/LYSOSOMAL POTASSIUM CHANNEL TMEM175"/>
    <property type="match status" value="1"/>
</dbReference>
<feature type="transmembrane region" description="Helical" evidence="13">
    <location>
        <begin position="171"/>
        <end position="192"/>
    </location>
</feature>
<evidence type="ECO:0000256" key="5">
    <source>
        <dbReference type="ARBA" id="ARBA00022692"/>
    </source>
</evidence>
<feature type="transmembrane region" description="Helical" evidence="13">
    <location>
        <begin position="45"/>
        <end position="68"/>
    </location>
</feature>
<evidence type="ECO:0000256" key="11">
    <source>
        <dbReference type="ARBA" id="ARBA00023303"/>
    </source>
</evidence>
<keyword evidence="5 13" id="KW-0812">Transmembrane</keyword>
<evidence type="ECO:0000256" key="12">
    <source>
        <dbReference type="ARBA" id="ARBA00034430"/>
    </source>
</evidence>
<accession>A0A6J7G3V8</accession>
<protein>
    <submittedName>
        <fullName evidence="14">Unannotated protein</fullName>
    </submittedName>
</protein>
<evidence type="ECO:0000256" key="9">
    <source>
        <dbReference type="ARBA" id="ARBA00023065"/>
    </source>
</evidence>
<keyword evidence="9" id="KW-0406">Ion transport</keyword>
<gene>
    <name evidence="14" type="ORF">UFOPK3610_00238</name>
</gene>
<comment type="subcellular location">
    <subcellularLocation>
        <location evidence="1">Membrane</location>
        <topology evidence="1">Multi-pass membrane protein</topology>
    </subcellularLocation>
</comment>
<organism evidence="14">
    <name type="scientific">freshwater metagenome</name>
    <dbReference type="NCBI Taxonomy" id="449393"/>
    <lineage>
        <taxon>unclassified sequences</taxon>
        <taxon>metagenomes</taxon>
        <taxon>ecological metagenomes</taxon>
    </lineage>
</organism>
<dbReference type="GO" id="GO:0005267">
    <property type="term" value="F:potassium channel activity"/>
    <property type="evidence" value="ECO:0007669"/>
    <property type="project" value="UniProtKB-KW"/>
</dbReference>
<keyword evidence="10 13" id="KW-0472">Membrane</keyword>
<evidence type="ECO:0000313" key="14">
    <source>
        <dbReference type="EMBL" id="CAB4903072.1"/>
    </source>
</evidence>
<sequence>MADEKITSGRAFDRFISFSDSVTAVAITLLALSLVNIAAPQGEQSVWDVITLNSGAIWAFAITFAVVGTMWKSHARVFQSIQGYDHPMFLLNLAWLALIVLLPWPASLYGTSGNSVHQNGAPLSGAGLFYWLVLAAISFLLSAMSIHASRTPGLRDEAEMKAHQGGTVRGAAVRGLVFTVACIFIGIASLFAPIVAEWLPLILVPIGIFTNRYQREQLRST</sequence>
<evidence type="ECO:0000256" key="13">
    <source>
        <dbReference type="SAM" id="Phobius"/>
    </source>
</evidence>
<reference evidence="14" key="1">
    <citation type="submission" date="2020-05" db="EMBL/GenBank/DDBJ databases">
        <authorList>
            <person name="Chiriac C."/>
            <person name="Salcher M."/>
            <person name="Ghai R."/>
            <person name="Kavagutti S V."/>
        </authorList>
    </citation>
    <scope>NUCLEOTIDE SEQUENCE</scope>
</reference>
<comment type="catalytic activity">
    <reaction evidence="12">
        <text>K(+)(in) = K(+)(out)</text>
        <dbReference type="Rhea" id="RHEA:29463"/>
        <dbReference type="ChEBI" id="CHEBI:29103"/>
    </reaction>
</comment>
<keyword evidence="6" id="KW-0631">Potassium channel</keyword>
<evidence type="ECO:0000256" key="7">
    <source>
        <dbReference type="ARBA" id="ARBA00022958"/>
    </source>
</evidence>
<evidence type="ECO:0000256" key="4">
    <source>
        <dbReference type="ARBA" id="ARBA00022538"/>
    </source>
</evidence>
<feature type="transmembrane region" description="Helical" evidence="13">
    <location>
        <begin position="89"/>
        <end position="108"/>
    </location>
</feature>